<evidence type="ECO:0000313" key="3">
    <source>
        <dbReference type="Proteomes" id="UP000324748"/>
    </source>
</evidence>
<dbReference type="OrthoDB" id="10619686at2759"/>
<feature type="compositionally biased region" description="Low complexity" evidence="1">
    <location>
        <begin position="147"/>
        <end position="170"/>
    </location>
</feature>
<feature type="region of interest" description="Disordered" evidence="1">
    <location>
        <begin position="139"/>
        <end position="172"/>
    </location>
</feature>
<evidence type="ECO:0000313" key="2">
    <source>
        <dbReference type="EMBL" id="KAA1105795.1"/>
    </source>
</evidence>
<keyword evidence="3" id="KW-1185">Reference proteome</keyword>
<proteinExistence type="predicted"/>
<organism evidence="2 3">
    <name type="scientific">Puccinia graminis f. sp. tritici</name>
    <dbReference type="NCBI Taxonomy" id="56615"/>
    <lineage>
        <taxon>Eukaryota</taxon>
        <taxon>Fungi</taxon>
        <taxon>Dikarya</taxon>
        <taxon>Basidiomycota</taxon>
        <taxon>Pucciniomycotina</taxon>
        <taxon>Pucciniomycetes</taxon>
        <taxon>Pucciniales</taxon>
        <taxon>Pucciniaceae</taxon>
        <taxon>Puccinia</taxon>
    </lineage>
</organism>
<dbReference type="AlphaFoldDB" id="A0A5B0PXZ2"/>
<gene>
    <name evidence="2" type="ORF">PGT21_019833</name>
</gene>
<name>A0A5B0PXZ2_PUCGR</name>
<reference evidence="2 3" key="1">
    <citation type="submission" date="2019-05" db="EMBL/GenBank/DDBJ databases">
        <title>Emergence of the Ug99 lineage of the wheat stem rust pathogen through somatic hybridization.</title>
        <authorList>
            <person name="Li F."/>
            <person name="Upadhyaya N.M."/>
            <person name="Sperschneider J."/>
            <person name="Matny O."/>
            <person name="Nguyen-Phuc H."/>
            <person name="Mago R."/>
            <person name="Raley C."/>
            <person name="Miller M.E."/>
            <person name="Silverstein K.A.T."/>
            <person name="Henningsen E."/>
            <person name="Hirsch C.D."/>
            <person name="Visser B."/>
            <person name="Pretorius Z.A."/>
            <person name="Steffenson B.J."/>
            <person name="Schwessinger B."/>
            <person name="Dodds P.N."/>
            <person name="Figueroa M."/>
        </authorList>
    </citation>
    <scope>NUCLEOTIDE SEQUENCE [LARGE SCALE GENOMIC DNA]</scope>
    <source>
        <strain evidence="2">21-0</strain>
    </source>
</reference>
<dbReference type="Proteomes" id="UP000324748">
    <property type="component" value="Unassembled WGS sequence"/>
</dbReference>
<evidence type="ECO:0000256" key="1">
    <source>
        <dbReference type="SAM" id="MobiDB-lite"/>
    </source>
</evidence>
<dbReference type="EMBL" id="VSWC01000040">
    <property type="protein sequence ID" value="KAA1105795.1"/>
    <property type="molecule type" value="Genomic_DNA"/>
</dbReference>
<sequence length="290" mass="31761">MLPDTPKPSTNPDSKVFYRFQIKPEAVVTKSEATSGVTLKLLQSHPTTSAAPVIAKAPLSSKPVKQIPKSSPLPDRNPEGIGETATLVSTSKGKSPSIFHPKRPRKDVVASIPPAISQTPCPKADRPILAQNLVKPLATSLSNPTNSPAATKPKPTLAPNTPLPPSTSSTRDLLDANHTLKHKGWKIPAEKVKATAERLSQRGSAGVWFWNSLLKVADYWELEEITNPLQAYRVARFSGYAIEGPLDHSPPPDNAMPPQFLKKIGAHSWFWYRDRWLLFSLHQKEITLGC</sequence>
<feature type="region of interest" description="Disordered" evidence="1">
    <location>
        <begin position="61"/>
        <end position="106"/>
    </location>
</feature>
<protein>
    <submittedName>
        <fullName evidence="2">Uncharacterized protein</fullName>
    </submittedName>
</protein>
<comment type="caution">
    <text evidence="2">The sequence shown here is derived from an EMBL/GenBank/DDBJ whole genome shotgun (WGS) entry which is preliminary data.</text>
</comment>
<accession>A0A5B0PXZ2</accession>